<dbReference type="PANTHER" id="PTHR38016:SF1">
    <property type="entry name" value="LIMITING CO2-INDUCIBLE PROTEIN B_C BETA CARBONYIC ANHYDRASE DOMAIN-CONTAINING PROTEIN"/>
    <property type="match status" value="1"/>
</dbReference>
<dbReference type="InterPro" id="IPR040703">
    <property type="entry name" value="LCIB/C_CA"/>
</dbReference>
<name>A0ABU5U2B8_9CYAN</name>
<keyword evidence="3" id="KW-1185">Reference proteome</keyword>
<organism evidence="2 3">
    <name type="scientific">Limnoraphis robusta CCNP1315</name>
    <dbReference type="NCBI Taxonomy" id="3110306"/>
    <lineage>
        <taxon>Bacteria</taxon>
        <taxon>Bacillati</taxon>
        <taxon>Cyanobacteriota</taxon>
        <taxon>Cyanophyceae</taxon>
        <taxon>Oscillatoriophycideae</taxon>
        <taxon>Oscillatoriales</taxon>
        <taxon>Sirenicapillariaceae</taxon>
        <taxon>Limnoraphis</taxon>
    </lineage>
</organism>
<dbReference type="PANTHER" id="PTHR38016">
    <property type="entry name" value="UNNAMED PRODUCT"/>
    <property type="match status" value="1"/>
</dbReference>
<feature type="domain" description="Limiting CO2-inducible protein B/C beta carbonyic anhydrase" evidence="1">
    <location>
        <begin position="40"/>
        <end position="252"/>
    </location>
</feature>
<reference evidence="2 3" key="1">
    <citation type="submission" date="2023-12" db="EMBL/GenBank/DDBJ databases">
        <title>Baltic Sea Cyanobacteria.</title>
        <authorList>
            <person name="Delbaje E."/>
            <person name="Fewer D.P."/>
            <person name="Shishido T.K."/>
        </authorList>
    </citation>
    <scope>NUCLEOTIDE SEQUENCE [LARGE SCALE GENOMIC DNA]</scope>
    <source>
        <strain evidence="2 3">CCNP 1315</strain>
    </source>
</reference>
<evidence type="ECO:0000313" key="2">
    <source>
        <dbReference type="EMBL" id="MEA5521031.1"/>
    </source>
</evidence>
<comment type="caution">
    <text evidence="2">The sequence shown here is derived from an EMBL/GenBank/DDBJ whole genome shotgun (WGS) entry which is preliminary data.</text>
</comment>
<evidence type="ECO:0000313" key="3">
    <source>
        <dbReference type="Proteomes" id="UP001301728"/>
    </source>
</evidence>
<protein>
    <recommendedName>
        <fullName evidence="1">Limiting CO2-inducible protein B/C beta carbonyic anhydrase domain-containing protein</fullName>
    </recommendedName>
</protein>
<gene>
    <name evidence="2" type="ORF">VB854_19000</name>
</gene>
<proteinExistence type="predicted"/>
<dbReference type="Proteomes" id="UP001301728">
    <property type="component" value="Unassembled WGS sequence"/>
</dbReference>
<sequence>MNINYFDSLRDEILQAVDGYDSNSNPVFYETLQKHFPGTLPMKDYIQKTYIELKNYGFDTGKTIGMVAICRDEITDVLMDEVIKYWGKTFNCCSLAGFVMMGKTGLAAATDHTPIIDGIRRFTFYAMPHIAISKHGDIGKVYRSGIEKASHACGALEVIVNELESGYLQLMMDMQDIEQSIIRQKIISALKYGDKPNLIEMTKLASRIISEDVQKLLSSVDHSVFNYAVMTGIQIHGPMDTHWIYPQDFYVVSSNLPEGKISLVL</sequence>
<evidence type="ECO:0000259" key="1">
    <source>
        <dbReference type="Pfam" id="PF18599"/>
    </source>
</evidence>
<dbReference type="RefSeq" id="WP_323272038.1">
    <property type="nucleotide sequence ID" value="NZ_JAYGHT010000129.1"/>
</dbReference>
<dbReference type="EMBL" id="JAYGHT010000129">
    <property type="protein sequence ID" value="MEA5521031.1"/>
    <property type="molecule type" value="Genomic_DNA"/>
</dbReference>
<dbReference type="Pfam" id="PF18599">
    <property type="entry name" value="LCIB_C_CA"/>
    <property type="match status" value="1"/>
</dbReference>
<accession>A0ABU5U2B8</accession>